<feature type="modified residue" description="4-aspartylphosphate" evidence="6">
    <location>
        <position position="52"/>
    </location>
</feature>
<dbReference type="SUPFAM" id="SSF52172">
    <property type="entry name" value="CheY-like"/>
    <property type="match status" value="1"/>
</dbReference>
<gene>
    <name evidence="10" type="ORF">BSK56_13945</name>
</gene>
<dbReference type="PANTHER" id="PTHR48111:SF43">
    <property type="entry name" value="STAGE 0 SPORULATION PROTEIN A HOMOLOG"/>
    <property type="match status" value="1"/>
</dbReference>
<keyword evidence="3" id="KW-0805">Transcription regulation</keyword>
<evidence type="ECO:0000256" key="2">
    <source>
        <dbReference type="ARBA" id="ARBA00023012"/>
    </source>
</evidence>
<evidence type="ECO:0000256" key="6">
    <source>
        <dbReference type="PROSITE-ProRule" id="PRU00169"/>
    </source>
</evidence>
<dbReference type="InterPro" id="IPR001789">
    <property type="entry name" value="Sig_transdc_resp-reg_receiver"/>
</dbReference>
<dbReference type="PROSITE" id="PS50110">
    <property type="entry name" value="RESPONSE_REGULATORY"/>
    <property type="match status" value="1"/>
</dbReference>
<accession>A0ABX3HD45</accession>
<organism evidence="10 11">
    <name type="scientific">Paenibacillus borealis</name>
    <dbReference type="NCBI Taxonomy" id="160799"/>
    <lineage>
        <taxon>Bacteria</taxon>
        <taxon>Bacillati</taxon>
        <taxon>Bacillota</taxon>
        <taxon>Bacilli</taxon>
        <taxon>Bacillales</taxon>
        <taxon>Paenibacillaceae</taxon>
        <taxon>Paenibacillus</taxon>
    </lineage>
</organism>
<evidence type="ECO:0000256" key="7">
    <source>
        <dbReference type="PROSITE-ProRule" id="PRU01091"/>
    </source>
</evidence>
<comment type="caution">
    <text evidence="10">The sequence shown here is derived from an EMBL/GenBank/DDBJ whole genome shotgun (WGS) entry which is preliminary data.</text>
</comment>
<reference evidence="10 11" key="1">
    <citation type="submission" date="2016-10" db="EMBL/GenBank/DDBJ databases">
        <title>Paenibacillus species isolates.</title>
        <authorList>
            <person name="Beno S.M."/>
        </authorList>
    </citation>
    <scope>NUCLEOTIDE SEQUENCE [LARGE SCALE GENOMIC DNA]</scope>
    <source>
        <strain evidence="10 11">FSL H7-0744</strain>
    </source>
</reference>
<dbReference type="PROSITE" id="PS51755">
    <property type="entry name" value="OMPR_PHOB"/>
    <property type="match status" value="1"/>
</dbReference>
<dbReference type="PANTHER" id="PTHR48111">
    <property type="entry name" value="REGULATOR OF RPOS"/>
    <property type="match status" value="1"/>
</dbReference>
<keyword evidence="4 7" id="KW-0238">DNA-binding</keyword>
<evidence type="ECO:0000259" key="8">
    <source>
        <dbReference type="PROSITE" id="PS50110"/>
    </source>
</evidence>
<keyword evidence="1 6" id="KW-0597">Phosphoprotein</keyword>
<protein>
    <submittedName>
        <fullName evidence="10">DNA-binding response regulator</fullName>
    </submittedName>
</protein>
<name>A0ABX3HD45_PAEBO</name>
<feature type="domain" description="OmpR/PhoB-type" evidence="9">
    <location>
        <begin position="126"/>
        <end position="226"/>
    </location>
</feature>
<dbReference type="InterPro" id="IPR011006">
    <property type="entry name" value="CheY-like_superfamily"/>
</dbReference>
<dbReference type="SUPFAM" id="SSF46894">
    <property type="entry name" value="C-terminal effector domain of the bipartite response regulators"/>
    <property type="match status" value="1"/>
</dbReference>
<dbReference type="Gene3D" id="1.10.10.10">
    <property type="entry name" value="Winged helix-like DNA-binding domain superfamily/Winged helix DNA-binding domain"/>
    <property type="match status" value="1"/>
</dbReference>
<evidence type="ECO:0000259" key="9">
    <source>
        <dbReference type="PROSITE" id="PS51755"/>
    </source>
</evidence>
<feature type="domain" description="Response regulatory" evidence="8">
    <location>
        <begin position="3"/>
        <end position="116"/>
    </location>
</feature>
<dbReference type="Pfam" id="PF00072">
    <property type="entry name" value="Response_reg"/>
    <property type="match status" value="1"/>
</dbReference>
<proteinExistence type="predicted"/>
<dbReference type="InterPro" id="IPR001867">
    <property type="entry name" value="OmpR/PhoB-type_DNA-bd"/>
</dbReference>
<feature type="DNA-binding region" description="OmpR/PhoB-type" evidence="7">
    <location>
        <begin position="126"/>
        <end position="226"/>
    </location>
</feature>
<dbReference type="EMBL" id="MPTB01000016">
    <property type="protein sequence ID" value="OMD47280.1"/>
    <property type="molecule type" value="Genomic_DNA"/>
</dbReference>
<evidence type="ECO:0000256" key="1">
    <source>
        <dbReference type="ARBA" id="ARBA00022553"/>
    </source>
</evidence>
<dbReference type="Proteomes" id="UP000187412">
    <property type="component" value="Unassembled WGS sequence"/>
</dbReference>
<dbReference type="InterPro" id="IPR039420">
    <property type="entry name" value="WalR-like"/>
</dbReference>
<dbReference type="RefSeq" id="WP_076111105.1">
    <property type="nucleotide sequence ID" value="NZ_MPTB01000016.1"/>
</dbReference>
<evidence type="ECO:0000256" key="4">
    <source>
        <dbReference type="ARBA" id="ARBA00023125"/>
    </source>
</evidence>
<dbReference type="Gene3D" id="6.10.250.690">
    <property type="match status" value="1"/>
</dbReference>
<sequence>MFKIMIVEDDTRIRTLLTDILRKYGYEVVAVEDFLHVEALFEQEAPQLVLLDLNLPYYDGFYYCRVFRRKTTVPILIISARDEEASQVLCMELGADDYIVKPLNVQVLLAKIMAILRRGYGEYAHKPEAVQAALPFLLDDRNFSISRSGKVEELSKNEYKLLKKLLEKRDTIVTREELLEELWDDVHFVVDNTLTVNVTRVKNKLLSLGFQDVIKVKRGVGYIFDSSSMGGSSDER</sequence>
<dbReference type="SMART" id="SM00862">
    <property type="entry name" value="Trans_reg_C"/>
    <property type="match status" value="1"/>
</dbReference>
<dbReference type="GO" id="GO:0003677">
    <property type="term" value="F:DNA binding"/>
    <property type="evidence" value="ECO:0007669"/>
    <property type="project" value="UniProtKB-KW"/>
</dbReference>
<evidence type="ECO:0000256" key="3">
    <source>
        <dbReference type="ARBA" id="ARBA00023015"/>
    </source>
</evidence>
<keyword evidence="11" id="KW-1185">Reference proteome</keyword>
<dbReference type="CDD" id="cd00383">
    <property type="entry name" value="trans_reg_C"/>
    <property type="match status" value="1"/>
</dbReference>
<dbReference type="InterPro" id="IPR016032">
    <property type="entry name" value="Sig_transdc_resp-reg_C-effctor"/>
</dbReference>
<keyword evidence="5" id="KW-0804">Transcription</keyword>
<keyword evidence="2" id="KW-0902">Two-component regulatory system</keyword>
<dbReference type="InterPro" id="IPR036388">
    <property type="entry name" value="WH-like_DNA-bd_sf"/>
</dbReference>
<evidence type="ECO:0000256" key="5">
    <source>
        <dbReference type="ARBA" id="ARBA00023163"/>
    </source>
</evidence>
<dbReference type="Pfam" id="PF00486">
    <property type="entry name" value="Trans_reg_C"/>
    <property type="match status" value="1"/>
</dbReference>
<evidence type="ECO:0000313" key="11">
    <source>
        <dbReference type="Proteomes" id="UP000187412"/>
    </source>
</evidence>
<dbReference type="SMART" id="SM00448">
    <property type="entry name" value="REC"/>
    <property type="match status" value="1"/>
</dbReference>
<evidence type="ECO:0000313" key="10">
    <source>
        <dbReference type="EMBL" id="OMD47280.1"/>
    </source>
</evidence>
<dbReference type="Gene3D" id="3.40.50.2300">
    <property type="match status" value="1"/>
</dbReference>